<reference evidence="2" key="2">
    <citation type="submission" date="2021-10" db="EMBL/GenBank/DDBJ databases">
        <title>Phylogenomics reveals ancestral predisposition of the termite-cultivated fungus Termitomyces towards a domesticated lifestyle.</title>
        <authorList>
            <person name="Auxier B."/>
            <person name="Grum-Grzhimaylo A."/>
            <person name="Cardenas M.E."/>
            <person name="Lodge J.D."/>
            <person name="Laessoe T."/>
            <person name="Pedersen O."/>
            <person name="Smith M.E."/>
            <person name="Kuyper T.W."/>
            <person name="Franco-Molano E.A."/>
            <person name="Baroni T.J."/>
            <person name="Aanen D.K."/>
        </authorList>
    </citation>
    <scope>NUCLEOTIDE SEQUENCE</scope>
    <source>
        <strain evidence="2">AP01</strain>
        <tissue evidence="2">Mycelium</tissue>
    </source>
</reference>
<feature type="compositionally biased region" description="Basic and acidic residues" evidence="1">
    <location>
        <begin position="297"/>
        <end position="309"/>
    </location>
</feature>
<feature type="compositionally biased region" description="Pro residues" evidence="1">
    <location>
        <begin position="363"/>
        <end position="376"/>
    </location>
</feature>
<feature type="compositionally biased region" description="Pro residues" evidence="1">
    <location>
        <begin position="104"/>
        <end position="119"/>
    </location>
</feature>
<keyword evidence="3" id="KW-1185">Reference proteome</keyword>
<feature type="region of interest" description="Disordered" evidence="1">
    <location>
        <begin position="142"/>
        <end position="458"/>
    </location>
</feature>
<feature type="region of interest" description="Disordered" evidence="1">
    <location>
        <begin position="665"/>
        <end position="750"/>
    </location>
</feature>
<organism evidence="2 3">
    <name type="scientific">Asterophora parasitica</name>
    <dbReference type="NCBI Taxonomy" id="117018"/>
    <lineage>
        <taxon>Eukaryota</taxon>
        <taxon>Fungi</taxon>
        <taxon>Dikarya</taxon>
        <taxon>Basidiomycota</taxon>
        <taxon>Agaricomycotina</taxon>
        <taxon>Agaricomycetes</taxon>
        <taxon>Agaricomycetidae</taxon>
        <taxon>Agaricales</taxon>
        <taxon>Tricholomatineae</taxon>
        <taxon>Lyophyllaceae</taxon>
        <taxon>Asterophora</taxon>
    </lineage>
</organism>
<sequence length="750" mass="79987">MTGLSPSRVRTKTSELADFFRGQPSRHIQHHPVEGPPQSALLEIPQTEDLHTKKMSTRIPFLGRTRKKSTHSMKSGGKPSATRGYESEVAESSASKKDRRLSHPVPPPEPASRHPPLPAALPQINVPSQSLGSKFVAQFSYVKSRKATPSPRSPQAGPSEGSMSGTLSPPITPRAASFDSASTSASANHPSTPRAGPTITVSASPDNMEDYKDLFTLPRHKTSAAPRRQSSTPASEYRDNYHKTESSVTLTPSPPTSPRTNHSATVHDARTSSFFRSEVKEREARRLADIPRSSKVARKETSSVRRLEDSTPDDSTEESARQVHSADLAPVIDVTPPPPPPKASSPVSRSRLRTASSVKDPASTPPSIPLPAPPTITPTLSLSSPPSPILATTTSASVRPLTRPRANTIGSVPPSPQIATITGVRSSSPSKRTIKLSNETPSAAKQRSNKENASDLDAMTPGQLRQALLTRNTQYEDLAAHYLEVTQAHAAEKSALEKKIALLEADAMRRDKEIQGFTWMLNNGGKVTPDFTQIPGPRTHRSPSSSSKPSSRRFQYTDDSGAESHATSGVESVSAMSGCVKKGLRPLTLGESSSYNIYRSKPAAGRGPAVDSGISDHSQRTSTSVYSASSSTSATSSASSLVPPSPGIPISSLSAIPEVGTVSSDVSEISMSPTRDSLSASEWETDDRRWGRAARRMSTSSSSSAATSAYSSNLGRGRPPSIAQVLQKSPTMDESLEKLRPFTGKNTACT</sequence>
<name>A0A9P7G2F1_9AGAR</name>
<feature type="compositionally biased region" description="Low complexity" evidence="1">
    <location>
        <begin position="696"/>
        <end position="712"/>
    </location>
</feature>
<evidence type="ECO:0000313" key="3">
    <source>
        <dbReference type="Proteomes" id="UP000775547"/>
    </source>
</evidence>
<feature type="region of interest" description="Disordered" evidence="1">
    <location>
        <begin position="600"/>
        <end position="644"/>
    </location>
</feature>
<dbReference type="Proteomes" id="UP000775547">
    <property type="component" value="Unassembled WGS sequence"/>
</dbReference>
<feature type="region of interest" description="Disordered" evidence="1">
    <location>
        <begin position="525"/>
        <end position="575"/>
    </location>
</feature>
<evidence type="ECO:0000256" key="1">
    <source>
        <dbReference type="SAM" id="MobiDB-lite"/>
    </source>
</evidence>
<feature type="compositionally biased region" description="Low complexity" evidence="1">
    <location>
        <begin position="175"/>
        <end position="187"/>
    </location>
</feature>
<protein>
    <submittedName>
        <fullName evidence="2">Uncharacterized protein</fullName>
    </submittedName>
</protein>
<accession>A0A9P7G2F1</accession>
<feature type="region of interest" description="Disordered" evidence="1">
    <location>
        <begin position="1"/>
        <end position="125"/>
    </location>
</feature>
<evidence type="ECO:0000313" key="2">
    <source>
        <dbReference type="EMBL" id="KAG5641554.1"/>
    </source>
</evidence>
<feature type="compositionally biased region" description="Polar residues" evidence="1">
    <location>
        <begin position="665"/>
        <end position="682"/>
    </location>
</feature>
<feature type="compositionally biased region" description="Polar residues" evidence="1">
    <location>
        <begin position="417"/>
        <end position="446"/>
    </location>
</feature>
<feature type="compositionally biased region" description="Polar residues" evidence="1">
    <location>
        <begin position="565"/>
        <end position="575"/>
    </location>
</feature>
<feature type="compositionally biased region" description="Low complexity" evidence="1">
    <location>
        <begin position="377"/>
        <end position="397"/>
    </location>
</feature>
<proteinExistence type="predicted"/>
<comment type="caution">
    <text evidence="2">The sequence shown here is derived from an EMBL/GenBank/DDBJ whole genome shotgun (WGS) entry which is preliminary data.</text>
</comment>
<dbReference type="AlphaFoldDB" id="A0A9P7G2F1"/>
<feature type="compositionally biased region" description="Low complexity" evidence="1">
    <location>
        <begin position="621"/>
        <end position="644"/>
    </location>
</feature>
<gene>
    <name evidence="2" type="ORF">DXG03_004789</name>
</gene>
<feature type="compositionally biased region" description="Basic and acidic residues" evidence="1">
    <location>
        <begin position="277"/>
        <end position="289"/>
    </location>
</feature>
<reference evidence="2" key="1">
    <citation type="submission" date="2020-07" db="EMBL/GenBank/DDBJ databases">
        <authorList>
            <person name="Nieuwenhuis M."/>
            <person name="Van De Peppel L.J.J."/>
        </authorList>
    </citation>
    <scope>NUCLEOTIDE SEQUENCE</scope>
    <source>
        <strain evidence="2">AP01</strain>
        <tissue evidence="2">Mycelium</tissue>
    </source>
</reference>
<dbReference type="OrthoDB" id="2804750at2759"/>
<feature type="compositionally biased region" description="Basic and acidic residues" evidence="1">
    <location>
        <begin position="236"/>
        <end position="245"/>
    </location>
</feature>
<feature type="compositionally biased region" description="Polar residues" evidence="1">
    <location>
        <begin position="345"/>
        <end position="357"/>
    </location>
</feature>
<dbReference type="EMBL" id="JABCKV010000291">
    <property type="protein sequence ID" value="KAG5641554.1"/>
    <property type="molecule type" value="Genomic_DNA"/>
</dbReference>
<feature type="compositionally biased region" description="Low complexity" evidence="1">
    <location>
        <begin position="542"/>
        <end position="553"/>
    </location>
</feature>